<protein>
    <recommendedName>
        <fullName evidence="1">Reelin domain-containing protein</fullName>
    </recommendedName>
</protein>
<comment type="caution">
    <text evidence="2">The sequence shown here is derived from an EMBL/GenBank/DDBJ whole genome shotgun (WGS) entry which is preliminary data.</text>
</comment>
<dbReference type="OrthoDB" id="2419613at2759"/>
<dbReference type="Gene3D" id="2.60.40.4060">
    <property type="entry name" value="Reeler domain"/>
    <property type="match status" value="1"/>
</dbReference>
<dbReference type="InterPro" id="IPR002861">
    <property type="entry name" value="Reeler_dom"/>
</dbReference>
<proteinExistence type="predicted"/>
<evidence type="ECO:0000313" key="2">
    <source>
        <dbReference type="EMBL" id="PVD23104.1"/>
    </source>
</evidence>
<dbReference type="Pfam" id="PF02014">
    <property type="entry name" value="Reeler"/>
    <property type="match status" value="1"/>
</dbReference>
<keyword evidence="3" id="KW-1185">Reference proteome</keyword>
<accession>A0A2T7NPK4</accession>
<dbReference type="InterPro" id="IPR042307">
    <property type="entry name" value="Reeler_sf"/>
</dbReference>
<dbReference type="EMBL" id="PZQS01000010">
    <property type="protein sequence ID" value="PVD23104.1"/>
    <property type="molecule type" value="Genomic_DNA"/>
</dbReference>
<gene>
    <name evidence="2" type="ORF">C0Q70_16366</name>
</gene>
<dbReference type="AlphaFoldDB" id="A0A2T7NPK4"/>
<organism evidence="2 3">
    <name type="scientific">Pomacea canaliculata</name>
    <name type="common">Golden apple snail</name>
    <dbReference type="NCBI Taxonomy" id="400727"/>
    <lineage>
        <taxon>Eukaryota</taxon>
        <taxon>Metazoa</taxon>
        <taxon>Spiralia</taxon>
        <taxon>Lophotrochozoa</taxon>
        <taxon>Mollusca</taxon>
        <taxon>Gastropoda</taxon>
        <taxon>Caenogastropoda</taxon>
        <taxon>Architaenioglossa</taxon>
        <taxon>Ampullarioidea</taxon>
        <taxon>Ampullariidae</taxon>
        <taxon>Pomacea</taxon>
    </lineage>
</organism>
<name>A0A2T7NPK4_POMCA</name>
<sequence>MFVQARLADDCSVTSPIGSFNIPVNDNFMQQMVCDKTNDAVSHRMKSAQNSKSFIWTPPPTIPGTIYFRPLGDSPSGCRSSRHFHLLVRLSRDVDRWSLIGSQGDGGVQQDDLLDRRVFGVPAAVGRQTKPSVLSCTEDICNDNVVCYKGHIDEGVVDCTSVRRMDCLFCSGADGRRVCCRCCSSIL</sequence>
<feature type="domain" description="Reelin" evidence="1">
    <location>
        <begin position="2"/>
        <end position="69"/>
    </location>
</feature>
<evidence type="ECO:0000313" key="3">
    <source>
        <dbReference type="Proteomes" id="UP000245119"/>
    </source>
</evidence>
<dbReference type="Proteomes" id="UP000245119">
    <property type="component" value="Linkage Group LG10"/>
</dbReference>
<reference evidence="2 3" key="1">
    <citation type="submission" date="2018-04" db="EMBL/GenBank/DDBJ databases">
        <title>The genome of golden apple snail Pomacea canaliculata provides insight into stress tolerance and invasive adaptation.</title>
        <authorList>
            <person name="Liu C."/>
            <person name="Liu B."/>
            <person name="Ren Y."/>
            <person name="Zhang Y."/>
            <person name="Wang H."/>
            <person name="Li S."/>
            <person name="Jiang F."/>
            <person name="Yin L."/>
            <person name="Zhang G."/>
            <person name="Qian W."/>
            <person name="Fan W."/>
        </authorList>
    </citation>
    <scope>NUCLEOTIDE SEQUENCE [LARGE SCALE GENOMIC DNA]</scope>
    <source>
        <strain evidence="2">SZHN2017</strain>
        <tissue evidence="2">Muscle</tissue>
    </source>
</reference>
<evidence type="ECO:0000259" key="1">
    <source>
        <dbReference type="Pfam" id="PF02014"/>
    </source>
</evidence>